<dbReference type="EMBL" id="FONT01000001">
    <property type="protein sequence ID" value="SFE34524.1"/>
    <property type="molecule type" value="Genomic_DNA"/>
</dbReference>
<comment type="catalytic activity">
    <reaction evidence="8 9">
        <text>(R)-pantoate + beta-alanine + ATP = (R)-pantothenate + AMP + diphosphate + H(+)</text>
        <dbReference type="Rhea" id="RHEA:10912"/>
        <dbReference type="ChEBI" id="CHEBI:15378"/>
        <dbReference type="ChEBI" id="CHEBI:15980"/>
        <dbReference type="ChEBI" id="CHEBI:29032"/>
        <dbReference type="ChEBI" id="CHEBI:30616"/>
        <dbReference type="ChEBI" id="CHEBI:33019"/>
        <dbReference type="ChEBI" id="CHEBI:57966"/>
        <dbReference type="ChEBI" id="CHEBI:456215"/>
        <dbReference type="EC" id="6.3.2.1"/>
    </reaction>
</comment>
<evidence type="ECO:0000256" key="9">
    <source>
        <dbReference type="HAMAP-Rule" id="MF_00158"/>
    </source>
</evidence>
<dbReference type="STRING" id="930128.SAMN05192532_101415"/>
<dbReference type="InterPro" id="IPR042176">
    <property type="entry name" value="Pantoate_ligase_C"/>
</dbReference>
<evidence type="ECO:0000256" key="7">
    <source>
        <dbReference type="ARBA" id="ARBA00022840"/>
    </source>
</evidence>
<reference evidence="10 11" key="1">
    <citation type="submission" date="2016-10" db="EMBL/GenBank/DDBJ databases">
        <authorList>
            <person name="de Groot N.N."/>
        </authorList>
    </citation>
    <scope>NUCLEOTIDE SEQUENCE [LARGE SCALE GENOMIC DNA]</scope>
    <source>
        <strain evidence="10 11">DSM 23995</strain>
    </source>
</reference>
<dbReference type="PANTHER" id="PTHR21299:SF1">
    <property type="entry name" value="PANTOATE--BETA-ALANINE LIGASE"/>
    <property type="match status" value="1"/>
</dbReference>
<comment type="function">
    <text evidence="9">Catalyzes the condensation of pantoate with beta-alanine in an ATP-dependent reaction via a pantoyl-adenylate intermediate.</text>
</comment>
<comment type="subunit">
    <text evidence="9">Homodimer.</text>
</comment>
<dbReference type="GO" id="GO:0004592">
    <property type="term" value="F:pantoate-beta-alanine ligase activity"/>
    <property type="evidence" value="ECO:0007669"/>
    <property type="project" value="UniProtKB-UniRule"/>
</dbReference>
<dbReference type="InterPro" id="IPR004821">
    <property type="entry name" value="Cyt_trans-like"/>
</dbReference>
<feature type="binding site" evidence="9">
    <location>
        <position position="153"/>
    </location>
    <ligand>
        <name>(R)-pantoate</name>
        <dbReference type="ChEBI" id="CHEBI:15980"/>
    </ligand>
</feature>
<comment type="miscellaneous">
    <text evidence="9">The reaction proceeds by a bi uni uni bi ping pong mechanism.</text>
</comment>
<feature type="binding site" evidence="9">
    <location>
        <begin position="30"/>
        <end position="37"/>
    </location>
    <ligand>
        <name>ATP</name>
        <dbReference type="ChEBI" id="CHEBI:30616"/>
    </ligand>
</feature>
<dbReference type="Gene3D" id="3.40.50.620">
    <property type="entry name" value="HUPs"/>
    <property type="match status" value="1"/>
</dbReference>
<dbReference type="Proteomes" id="UP000199516">
    <property type="component" value="Unassembled WGS sequence"/>
</dbReference>
<evidence type="ECO:0000256" key="3">
    <source>
        <dbReference type="ARBA" id="ARBA00022490"/>
    </source>
</evidence>
<feature type="binding site" evidence="9">
    <location>
        <position position="61"/>
    </location>
    <ligand>
        <name>beta-alanine</name>
        <dbReference type="ChEBI" id="CHEBI:57966"/>
    </ligand>
</feature>
<dbReference type="GO" id="GO:0005829">
    <property type="term" value="C:cytosol"/>
    <property type="evidence" value="ECO:0007669"/>
    <property type="project" value="TreeGrafter"/>
</dbReference>
<feature type="binding site" evidence="9">
    <location>
        <position position="176"/>
    </location>
    <ligand>
        <name>ATP</name>
        <dbReference type="ChEBI" id="CHEBI:30616"/>
    </ligand>
</feature>
<accession>A0A1I1ZS05</accession>
<keyword evidence="5 9" id="KW-0566">Pantothenate biosynthesis</keyword>
<dbReference type="RefSeq" id="WP_091656682.1">
    <property type="nucleotide sequence ID" value="NZ_FONT01000001.1"/>
</dbReference>
<keyword evidence="6 9" id="KW-0547">Nucleotide-binding</keyword>
<dbReference type="UniPathway" id="UPA00028">
    <property type="reaction ID" value="UER00005"/>
</dbReference>
<dbReference type="AlphaFoldDB" id="A0A1I1ZS05"/>
<dbReference type="CDD" id="cd00560">
    <property type="entry name" value="PanC"/>
    <property type="match status" value="1"/>
</dbReference>
<evidence type="ECO:0000256" key="5">
    <source>
        <dbReference type="ARBA" id="ARBA00022655"/>
    </source>
</evidence>
<name>A0A1I1ZS05_9BACI</name>
<dbReference type="NCBIfam" id="TIGR00125">
    <property type="entry name" value="cyt_tran_rel"/>
    <property type="match status" value="1"/>
</dbReference>
<sequence length="280" mass="31321">MKYVTTKAELEAERLNWEKDGKTVGFVPTMGALHEGHLSLIRKARTENDMVIVSIFVNPLQFGPDEDYDAYPRTIDMDKALAEKEGTDVLFVPPVAEMYPQPPYNKVSVIKGTDVLCGKSRPGHFDGVATVVLKLFLLTRPNRAYFGQKDAQQVAVVKNMVNDFHLPVEVIASPTIREKDGLAMSSRNKNLTSEEREDATTLFSHLKIAEDRLRSGETNITELEAEMKRSLHNATSGTVDYLEILSFPSLTKELKDKQVIIAAALQFSKARLIDNIIIDI</sequence>
<comment type="subcellular location">
    <subcellularLocation>
        <location evidence="9">Cytoplasm</location>
    </subcellularLocation>
</comment>
<evidence type="ECO:0000256" key="2">
    <source>
        <dbReference type="ARBA" id="ARBA00009256"/>
    </source>
</evidence>
<feature type="binding site" evidence="9">
    <location>
        <position position="61"/>
    </location>
    <ligand>
        <name>(R)-pantoate</name>
        <dbReference type="ChEBI" id="CHEBI:15980"/>
    </ligand>
</feature>
<gene>
    <name evidence="9" type="primary">panC</name>
    <name evidence="10" type="ORF">SAMN05192532_101415</name>
</gene>
<evidence type="ECO:0000256" key="1">
    <source>
        <dbReference type="ARBA" id="ARBA00004990"/>
    </source>
</evidence>
<evidence type="ECO:0000313" key="11">
    <source>
        <dbReference type="Proteomes" id="UP000199516"/>
    </source>
</evidence>
<evidence type="ECO:0000256" key="4">
    <source>
        <dbReference type="ARBA" id="ARBA00022598"/>
    </source>
</evidence>
<keyword evidence="4 9" id="KW-0436">Ligase</keyword>
<dbReference type="HAMAP" id="MF_00158">
    <property type="entry name" value="PanC"/>
    <property type="match status" value="1"/>
</dbReference>
<dbReference type="EC" id="6.3.2.1" evidence="9"/>
<feature type="binding site" evidence="9">
    <location>
        <begin position="147"/>
        <end position="150"/>
    </location>
    <ligand>
        <name>ATP</name>
        <dbReference type="ChEBI" id="CHEBI:30616"/>
    </ligand>
</feature>
<keyword evidence="3 9" id="KW-0963">Cytoplasm</keyword>
<dbReference type="FunFam" id="3.40.50.620:FF:000013">
    <property type="entry name" value="Pantothenate synthetase"/>
    <property type="match status" value="1"/>
</dbReference>
<evidence type="ECO:0000313" key="10">
    <source>
        <dbReference type="EMBL" id="SFE34524.1"/>
    </source>
</evidence>
<feature type="active site" description="Proton donor" evidence="9">
    <location>
        <position position="37"/>
    </location>
</feature>
<proteinExistence type="inferred from homology"/>
<dbReference type="InterPro" id="IPR003721">
    <property type="entry name" value="Pantoate_ligase"/>
</dbReference>
<evidence type="ECO:0000256" key="6">
    <source>
        <dbReference type="ARBA" id="ARBA00022741"/>
    </source>
</evidence>
<dbReference type="GO" id="GO:0005524">
    <property type="term" value="F:ATP binding"/>
    <property type="evidence" value="ECO:0007669"/>
    <property type="project" value="UniProtKB-KW"/>
</dbReference>
<dbReference type="OrthoDB" id="9773087at2"/>
<keyword evidence="11" id="KW-1185">Reference proteome</keyword>
<dbReference type="GO" id="GO:0015940">
    <property type="term" value="P:pantothenate biosynthetic process"/>
    <property type="evidence" value="ECO:0007669"/>
    <property type="project" value="UniProtKB-UniRule"/>
</dbReference>
<protein>
    <recommendedName>
        <fullName evidence="9">Pantothenate synthetase</fullName>
        <shortName evidence="9">PS</shortName>
        <ecNumber evidence="9">6.3.2.1</ecNumber>
    </recommendedName>
    <alternativeName>
        <fullName evidence="9">Pantoate--beta-alanine ligase</fullName>
    </alternativeName>
    <alternativeName>
        <fullName evidence="9">Pantoate-activating enzyme</fullName>
    </alternativeName>
</protein>
<dbReference type="Pfam" id="PF02569">
    <property type="entry name" value="Pantoate_ligase"/>
    <property type="match status" value="1"/>
</dbReference>
<evidence type="ECO:0000256" key="8">
    <source>
        <dbReference type="ARBA" id="ARBA00048258"/>
    </source>
</evidence>
<dbReference type="InterPro" id="IPR014729">
    <property type="entry name" value="Rossmann-like_a/b/a_fold"/>
</dbReference>
<keyword evidence="7 9" id="KW-0067">ATP-binding</keyword>
<organism evidence="10 11">
    <name type="scientific">Alteribacillus iranensis</name>
    <dbReference type="NCBI Taxonomy" id="930128"/>
    <lineage>
        <taxon>Bacteria</taxon>
        <taxon>Bacillati</taxon>
        <taxon>Bacillota</taxon>
        <taxon>Bacilli</taxon>
        <taxon>Bacillales</taxon>
        <taxon>Bacillaceae</taxon>
        <taxon>Alteribacillus</taxon>
    </lineage>
</organism>
<dbReference type="NCBIfam" id="TIGR00018">
    <property type="entry name" value="panC"/>
    <property type="match status" value="1"/>
</dbReference>
<comment type="similarity">
    <text evidence="2 9">Belongs to the pantothenate synthetase family.</text>
</comment>
<dbReference type="Gene3D" id="3.30.1300.10">
    <property type="entry name" value="Pantoate-beta-alanine ligase, C-terminal domain"/>
    <property type="match status" value="1"/>
</dbReference>
<feature type="binding site" evidence="9">
    <location>
        <begin position="184"/>
        <end position="187"/>
    </location>
    <ligand>
        <name>ATP</name>
        <dbReference type="ChEBI" id="CHEBI:30616"/>
    </ligand>
</feature>
<dbReference type="PANTHER" id="PTHR21299">
    <property type="entry name" value="CYTIDYLATE KINASE/PANTOATE-BETA-ALANINE LIGASE"/>
    <property type="match status" value="1"/>
</dbReference>
<dbReference type="SUPFAM" id="SSF52374">
    <property type="entry name" value="Nucleotidylyl transferase"/>
    <property type="match status" value="1"/>
</dbReference>
<comment type="pathway">
    <text evidence="1 9">Cofactor biosynthesis; (R)-pantothenate biosynthesis; (R)-pantothenate from (R)-pantoate and beta-alanine: step 1/1.</text>
</comment>